<dbReference type="EMBL" id="JQBL01000023">
    <property type="protein sequence ID" value="KRN49681.1"/>
    <property type="molecule type" value="Genomic_DNA"/>
</dbReference>
<evidence type="ECO:0000313" key="2">
    <source>
        <dbReference type="EMBL" id="KRN49681.1"/>
    </source>
</evidence>
<reference evidence="2 3" key="1">
    <citation type="journal article" date="2015" name="Genome Announc.">
        <title>Expanding the biotechnology potential of lactobacilli through comparative genomics of 213 strains and associated genera.</title>
        <authorList>
            <person name="Sun Z."/>
            <person name="Harris H.M."/>
            <person name="McCann A."/>
            <person name="Guo C."/>
            <person name="Argimon S."/>
            <person name="Zhang W."/>
            <person name="Yang X."/>
            <person name="Jeffery I.B."/>
            <person name="Cooney J.C."/>
            <person name="Kagawa T.F."/>
            <person name="Liu W."/>
            <person name="Song Y."/>
            <person name="Salvetti E."/>
            <person name="Wrobel A."/>
            <person name="Rasinkangas P."/>
            <person name="Parkhill J."/>
            <person name="Rea M.C."/>
            <person name="O'Sullivan O."/>
            <person name="Ritari J."/>
            <person name="Douillard F.P."/>
            <person name="Paul Ross R."/>
            <person name="Yang R."/>
            <person name="Briner A.E."/>
            <person name="Felis G.E."/>
            <person name="de Vos W.M."/>
            <person name="Barrangou R."/>
            <person name="Klaenhammer T.R."/>
            <person name="Caufield P.W."/>
            <person name="Cui Y."/>
            <person name="Zhang H."/>
            <person name="O'Toole P.W."/>
        </authorList>
    </citation>
    <scope>NUCLEOTIDE SEQUENCE [LARGE SCALE GENOMIC DNA]</scope>
    <source>
        <strain evidence="2 3">DSM 20405</strain>
    </source>
</reference>
<protein>
    <submittedName>
        <fullName evidence="2">Uncharacterized protein</fullName>
    </submittedName>
</protein>
<keyword evidence="1" id="KW-0812">Transmembrane</keyword>
<name>A0A0R2H9X9_9FIRM</name>
<accession>A0A0R2H9X9</accession>
<sequence length="333" mass="38485">MAKNTYKHAKIPEKKKHGKLILFILIALVACVACYFVFTKPSKKDVNEAYKDVINEYKTMLKENRKVKTKSSAFSKYETAGKLASRIYEEDEIRSVYYSYYDADEDNVKELLIASKGESDKEPELIAVYGYDGKTASLIEKQEKGAELLLTTDHKLLNLKDKEAKLTIFKDGVKKNTQTITLDQAKTMDQINFEKKDWKLIHKGKSTESSDDTYFRAEYMPQSGYYYNTANWDDANRCMIRIYRRNSRSFYFTIYKVRDEYGKRMSSYKRITSQHIAKFNSKDDETATYEGDDYTITFNCNYKYSVSIDGLSDATEAGDVFSRTSAGSENFGK</sequence>
<feature type="transmembrane region" description="Helical" evidence="1">
    <location>
        <begin position="20"/>
        <end position="38"/>
    </location>
</feature>
<dbReference type="AlphaFoldDB" id="A0A0R2H9X9"/>
<dbReference type="Proteomes" id="UP000051841">
    <property type="component" value="Unassembled WGS sequence"/>
</dbReference>
<evidence type="ECO:0000313" key="3">
    <source>
        <dbReference type="Proteomes" id="UP000051841"/>
    </source>
</evidence>
<keyword evidence="1" id="KW-1133">Transmembrane helix</keyword>
<proteinExistence type="predicted"/>
<gene>
    <name evidence="2" type="ORF">IV49_GL000923</name>
</gene>
<comment type="caution">
    <text evidence="2">The sequence shown here is derived from an EMBL/GenBank/DDBJ whole genome shotgun (WGS) entry which is preliminary data.</text>
</comment>
<dbReference type="PROSITE" id="PS51257">
    <property type="entry name" value="PROKAR_LIPOPROTEIN"/>
    <property type="match status" value="1"/>
</dbReference>
<dbReference type="RefSeq" id="WP_031590134.1">
    <property type="nucleotide sequence ID" value="NZ_JQBL01000023.1"/>
</dbReference>
<evidence type="ECO:0000256" key="1">
    <source>
        <dbReference type="SAM" id="Phobius"/>
    </source>
</evidence>
<keyword evidence="1" id="KW-0472">Membrane</keyword>
<keyword evidence="3" id="KW-1185">Reference proteome</keyword>
<organism evidence="2 3">
    <name type="scientific">Kandleria vitulina DSM 20405</name>
    <dbReference type="NCBI Taxonomy" id="1410657"/>
    <lineage>
        <taxon>Bacteria</taxon>
        <taxon>Bacillati</taxon>
        <taxon>Bacillota</taxon>
        <taxon>Erysipelotrichia</taxon>
        <taxon>Erysipelotrichales</taxon>
        <taxon>Coprobacillaceae</taxon>
        <taxon>Kandleria</taxon>
    </lineage>
</organism>
<dbReference type="PATRIC" id="fig|1410657.5.peg.961"/>